<dbReference type="AlphaFoldDB" id="A0A542ZQ24"/>
<dbReference type="GO" id="GO:0004834">
    <property type="term" value="F:tryptophan synthase activity"/>
    <property type="evidence" value="ECO:0007669"/>
    <property type="project" value="UniProtKB-UniRule"/>
</dbReference>
<evidence type="ECO:0000256" key="3">
    <source>
        <dbReference type="ARBA" id="ARBA00011270"/>
    </source>
</evidence>
<dbReference type="Gene3D" id="3.20.20.70">
    <property type="entry name" value="Aldolase class I"/>
    <property type="match status" value="1"/>
</dbReference>
<feature type="active site" description="Proton acceptor" evidence="9">
    <location>
        <position position="54"/>
    </location>
</feature>
<protein>
    <recommendedName>
        <fullName evidence="9">Tryptophan synthase alpha chain</fullName>
        <ecNumber evidence="9">4.2.1.20</ecNumber>
    </recommendedName>
</protein>
<organism evidence="11 12">
    <name type="scientific">Propioniferax innocua</name>
    <dbReference type="NCBI Taxonomy" id="1753"/>
    <lineage>
        <taxon>Bacteria</taxon>
        <taxon>Bacillati</taxon>
        <taxon>Actinomycetota</taxon>
        <taxon>Actinomycetes</taxon>
        <taxon>Propionibacteriales</taxon>
        <taxon>Propionibacteriaceae</taxon>
        <taxon>Propioniferax</taxon>
    </lineage>
</organism>
<name>A0A542ZQ24_9ACTN</name>
<comment type="pathway">
    <text evidence="2 9">Amino-acid biosynthesis; L-tryptophan biosynthesis; L-tryptophan from chorismate: step 5/5.</text>
</comment>
<dbReference type="InterPro" id="IPR002028">
    <property type="entry name" value="Trp_synthase_suA"/>
</dbReference>
<sequence length="272" mass="28646">MSAQFDLGTSGRIIQAATEEGRRALVGYYPVGFPDVATSFDVMSVLAEGCDLIEIGMPYSDPVMDGPVIETAGTRALAAGVRTRDLFTAAEKLSERGASSVIMTYWNIIERYGVDAFARDLAAAGAAGVITPDLIPEEAEEWIAASEAHGLDRVFLVSPSSSDERIVSTVASCRGWLYATSVMGVTGVRARTSSAAPRLVSRIRDLCPEVPIGIGLGVSNGEQARETAEFADAVIVGSALLRTMLKSQDEGRPSDTTELAALVEDLAAGVRA</sequence>
<dbReference type="PANTHER" id="PTHR43406:SF1">
    <property type="entry name" value="TRYPTOPHAN SYNTHASE ALPHA CHAIN, CHLOROPLASTIC"/>
    <property type="match status" value="1"/>
</dbReference>
<dbReference type="PROSITE" id="PS00167">
    <property type="entry name" value="TRP_SYNTHASE_ALPHA"/>
    <property type="match status" value="1"/>
</dbReference>
<gene>
    <name evidence="9" type="primary">trpA</name>
    <name evidence="11" type="ORF">FB460_0235</name>
</gene>
<feature type="active site" description="Proton acceptor" evidence="9">
    <location>
        <position position="65"/>
    </location>
</feature>
<keyword evidence="12" id="KW-1185">Reference proteome</keyword>
<dbReference type="FunFam" id="3.20.20.70:FF:000037">
    <property type="entry name" value="Tryptophan synthase alpha chain"/>
    <property type="match status" value="1"/>
</dbReference>
<dbReference type="InterPro" id="IPR018204">
    <property type="entry name" value="Trp_synthase_alpha_AS"/>
</dbReference>
<evidence type="ECO:0000313" key="12">
    <source>
        <dbReference type="Proteomes" id="UP000316196"/>
    </source>
</evidence>
<evidence type="ECO:0000256" key="10">
    <source>
        <dbReference type="RuleBase" id="RU003662"/>
    </source>
</evidence>
<dbReference type="CDD" id="cd04724">
    <property type="entry name" value="Tryptophan_synthase_alpha"/>
    <property type="match status" value="1"/>
</dbReference>
<dbReference type="UniPathway" id="UPA00035">
    <property type="reaction ID" value="UER00044"/>
</dbReference>
<dbReference type="GO" id="GO:0005829">
    <property type="term" value="C:cytosol"/>
    <property type="evidence" value="ECO:0007669"/>
    <property type="project" value="TreeGrafter"/>
</dbReference>
<comment type="subunit">
    <text evidence="3 9">Tetramer of two alpha and two beta chains.</text>
</comment>
<accession>A0A542ZQ24</accession>
<evidence type="ECO:0000256" key="8">
    <source>
        <dbReference type="ARBA" id="ARBA00049047"/>
    </source>
</evidence>
<keyword evidence="7 9" id="KW-0456">Lyase</keyword>
<evidence type="ECO:0000256" key="2">
    <source>
        <dbReference type="ARBA" id="ARBA00004733"/>
    </source>
</evidence>
<evidence type="ECO:0000256" key="6">
    <source>
        <dbReference type="ARBA" id="ARBA00023141"/>
    </source>
</evidence>
<dbReference type="PANTHER" id="PTHR43406">
    <property type="entry name" value="TRYPTOPHAN SYNTHASE, ALPHA CHAIN"/>
    <property type="match status" value="1"/>
</dbReference>
<evidence type="ECO:0000256" key="5">
    <source>
        <dbReference type="ARBA" id="ARBA00022822"/>
    </source>
</evidence>
<dbReference type="EC" id="4.2.1.20" evidence="9"/>
<keyword evidence="4 9" id="KW-0028">Amino-acid biosynthesis</keyword>
<dbReference type="Proteomes" id="UP000316196">
    <property type="component" value="Unassembled WGS sequence"/>
</dbReference>
<dbReference type="OrthoDB" id="9804578at2"/>
<dbReference type="HAMAP" id="MF_00131">
    <property type="entry name" value="Trp_synth_alpha"/>
    <property type="match status" value="1"/>
</dbReference>
<evidence type="ECO:0000256" key="9">
    <source>
        <dbReference type="HAMAP-Rule" id="MF_00131"/>
    </source>
</evidence>
<dbReference type="Pfam" id="PF00290">
    <property type="entry name" value="Trp_syntA"/>
    <property type="match status" value="1"/>
</dbReference>
<evidence type="ECO:0000313" key="11">
    <source>
        <dbReference type="EMBL" id="TQL62458.1"/>
    </source>
</evidence>
<evidence type="ECO:0000256" key="4">
    <source>
        <dbReference type="ARBA" id="ARBA00022605"/>
    </source>
</evidence>
<proteinExistence type="inferred from homology"/>
<dbReference type="EMBL" id="VFOR01000001">
    <property type="protein sequence ID" value="TQL62458.1"/>
    <property type="molecule type" value="Genomic_DNA"/>
</dbReference>
<comment type="function">
    <text evidence="1 9">The alpha subunit is responsible for the aldol cleavage of indoleglycerol phosphate to indole and glyceraldehyde 3-phosphate.</text>
</comment>
<dbReference type="InterPro" id="IPR011060">
    <property type="entry name" value="RibuloseP-bd_barrel"/>
</dbReference>
<keyword evidence="6 9" id="KW-0057">Aromatic amino acid biosynthesis</keyword>
<dbReference type="NCBIfam" id="TIGR00262">
    <property type="entry name" value="trpA"/>
    <property type="match status" value="1"/>
</dbReference>
<evidence type="ECO:0000256" key="7">
    <source>
        <dbReference type="ARBA" id="ARBA00023239"/>
    </source>
</evidence>
<dbReference type="RefSeq" id="WP_142092302.1">
    <property type="nucleotide sequence ID" value="NZ_BAAAMD010000003.1"/>
</dbReference>
<comment type="caution">
    <text evidence="11">The sequence shown here is derived from an EMBL/GenBank/DDBJ whole genome shotgun (WGS) entry which is preliminary data.</text>
</comment>
<evidence type="ECO:0000256" key="1">
    <source>
        <dbReference type="ARBA" id="ARBA00003365"/>
    </source>
</evidence>
<comment type="similarity">
    <text evidence="9 10">Belongs to the TrpA family.</text>
</comment>
<reference evidence="11 12" key="1">
    <citation type="submission" date="2019-06" db="EMBL/GenBank/DDBJ databases">
        <title>Sequencing the genomes of 1000 actinobacteria strains.</title>
        <authorList>
            <person name="Klenk H.-P."/>
        </authorList>
    </citation>
    <scope>NUCLEOTIDE SEQUENCE [LARGE SCALE GENOMIC DNA]</scope>
    <source>
        <strain evidence="11 12">DSM 8251</strain>
    </source>
</reference>
<dbReference type="SUPFAM" id="SSF51366">
    <property type="entry name" value="Ribulose-phoshate binding barrel"/>
    <property type="match status" value="1"/>
</dbReference>
<keyword evidence="5 9" id="KW-0822">Tryptophan biosynthesis</keyword>
<comment type="catalytic activity">
    <reaction evidence="8 9">
        <text>(1S,2R)-1-C-(indol-3-yl)glycerol 3-phosphate + L-serine = D-glyceraldehyde 3-phosphate + L-tryptophan + H2O</text>
        <dbReference type="Rhea" id="RHEA:10532"/>
        <dbReference type="ChEBI" id="CHEBI:15377"/>
        <dbReference type="ChEBI" id="CHEBI:33384"/>
        <dbReference type="ChEBI" id="CHEBI:57912"/>
        <dbReference type="ChEBI" id="CHEBI:58866"/>
        <dbReference type="ChEBI" id="CHEBI:59776"/>
        <dbReference type="EC" id="4.2.1.20"/>
    </reaction>
</comment>
<dbReference type="InterPro" id="IPR013785">
    <property type="entry name" value="Aldolase_TIM"/>
</dbReference>